<dbReference type="EMBL" id="BPLQ01009678">
    <property type="protein sequence ID" value="GIY45901.1"/>
    <property type="molecule type" value="Genomic_DNA"/>
</dbReference>
<keyword evidence="3" id="KW-1185">Reference proteome</keyword>
<accession>A0AAV4TLD6</accession>
<feature type="compositionally biased region" description="Basic and acidic residues" evidence="1">
    <location>
        <begin position="21"/>
        <end position="32"/>
    </location>
</feature>
<evidence type="ECO:0000313" key="3">
    <source>
        <dbReference type="Proteomes" id="UP001054837"/>
    </source>
</evidence>
<feature type="region of interest" description="Disordered" evidence="1">
    <location>
        <begin position="1"/>
        <end position="54"/>
    </location>
</feature>
<dbReference type="AlphaFoldDB" id="A0AAV4TLD6"/>
<sequence>MERPDVVGKVSGRTSLPQCVEKQKEHNRGESKGRKKKKGRERPEVFPRGSLQTAAHHSSIDMRVTAAVAWEWLFLTFSEHWHLPCVASDPTSNWILKEGFTAAEGKHATGRGGSQTAIYTVSGLSRITVFAGLLNANAVSVRIPF</sequence>
<dbReference type="Proteomes" id="UP001054837">
    <property type="component" value="Unassembled WGS sequence"/>
</dbReference>
<protein>
    <submittedName>
        <fullName evidence="2">Uncharacterized protein</fullName>
    </submittedName>
</protein>
<organism evidence="2 3">
    <name type="scientific">Caerostris darwini</name>
    <dbReference type="NCBI Taxonomy" id="1538125"/>
    <lineage>
        <taxon>Eukaryota</taxon>
        <taxon>Metazoa</taxon>
        <taxon>Ecdysozoa</taxon>
        <taxon>Arthropoda</taxon>
        <taxon>Chelicerata</taxon>
        <taxon>Arachnida</taxon>
        <taxon>Araneae</taxon>
        <taxon>Araneomorphae</taxon>
        <taxon>Entelegynae</taxon>
        <taxon>Araneoidea</taxon>
        <taxon>Araneidae</taxon>
        <taxon>Caerostris</taxon>
    </lineage>
</organism>
<reference evidence="2 3" key="1">
    <citation type="submission" date="2021-06" db="EMBL/GenBank/DDBJ databases">
        <title>Caerostris darwini draft genome.</title>
        <authorList>
            <person name="Kono N."/>
            <person name="Arakawa K."/>
        </authorList>
    </citation>
    <scope>NUCLEOTIDE SEQUENCE [LARGE SCALE GENOMIC DNA]</scope>
</reference>
<evidence type="ECO:0000256" key="1">
    <source>
        <dbReference type="SAM" id="MobiDB-lite"/>
    </source>
</evidence>
<gene>
    <name evidence="2" type="ORF">CDAR_613741</name>
</gene>
<proteinExistence type="predicted"/>
<evidence type="ECO:0000313" key="2">
    <source>
        <dbReference type="EMBL" id="GIY45901.1"/>
    </source>
</evidence>
<name>A0AAV4TLD6_9ARAC</name>
<comment type="caution">
    <text evidence="2">The sequence shown here is derived from an EMBL/GenBank/DDBJ whole genome shotgun (WGS) entry which is preliminary data.</text>
</comment>